<accession>A0A853A3P1</accession>
<evidence type="ECO:0000313" key="3">
    <source>
        <dbReference type="Proteomes" id="UP000567795"/>
    </source>
</evidence>
<keyword evidence="3" id="KW-1185">Reference proteome</keyword>
<feature type="compositionally biased region" description="Gly residues" evidence="1">
    <location>
        <begin position="111"/>
        <end position="129"/>
    </location>
</feature>
<organism evidence="2 3">
    <name type="scientific">Allostreptomyces psammosilenae</name>
    <dbReference type="NCBI Taxonomy" id="1892865"/>
    <lineage>
        <taxon>Bacteria</taxon>
        <taxon>Bacillati</taxon>
        <taxon>Actinomycetota</taxon>
        <taxon>Actinomycetes</taxon>
        <taxon>Kitasatosporales</taxon>
        <taxon>Streptomycetaceae</taxon>
        <taxon>Allostreptomyces</taxon>
    </lineage>
</organism>
<name>A0A853A3P1_9ACTN</name>
<dbReference type="RefSeq" id="WP_312892852.1">
    <property type="nucleotide sequence ID" value="NZ_JACBZD010000002.1"/>
</dbReference>
<comment type="caution">
    <text evidence="2">The sequence shown here is derived from an EMBL/GenBank/DDBJ whole genome shotgun (WGS) entry which is preliminary data.</text>
</comment>
<evidence type="ECO:0000313" key="2">
    <source>
        <dbReference type="EMBL" id="NYI08090.1"/>
    </source>
</evidence>
<reference evidence="2 3" key="1">
    <citation type="submission" date="2020-07" db="EMBL/GenBank/DDBJ databases">
        <title>Sequencing the genomes of 1000 actinobacteria strains.</title>
        <authorList>
            <person name="Klenk H.-P."/>
        </authorList>
    </citation>
    <scope>NUCLEOTIDE SEQUENCE [LARGE SCALE GENOMIC DNA]</scope>
    <source>
        <strain evidence="2 3">DSM 42178</strain>
    </source>
</reference>
<dbReference type="InterPro" id="IPR019933">
    <property type="entry name" value="DivIVA_domain"/>
</dbReference>
<sequence>MLWFMVAALAVVVAAVAVVVLGAGGSLPDAEVDHARPQPPSGRLLSPQDVDGVRFTVAPRGYRMDEVDALLDRLAGELALREARIADLEEAVTAAGRSEAGTAGSATGAGHPTGGNGVTGGEGATGGEGVATSQDASGAERDRRAAAEQGIEQE</sequence>
<gene>
    <name evidence="2" type="ORF">FHU37_005119</name>
</gene>
<feature type="compositionally biased region" description="Low complexity" evidence="1">
    <location>
        <begin position="95"/>
        <end position="110"/>
    </location>
</feature>
<feature type="region of interest" description="Disordered" evidence="1">
    <location>
        <begin position="28"/>
        <end position="48"/>
    </location>
</feature>
<dbReference type="AlphaFoldDB" id="A0A853A3P1"/>
<protein>
    <submittedName>
        <fullName evidence="2">DivIVA domain-containing protein</fullName>
    </submittedName>
</protein>
<dbReference type="NCBIfam" id="TIGR03544">
    <property type="entry name" value="DivI1A_domain"/>
    <property type="match status" value="1"/>
</dbReference>
<feature type="region of interest" description="Disordered" evidence="1">
    <location>
        <begin position="95"/>
        <end position="154"/>
    </location>
</feature>
<dbReference type="Gene3D" id="6.10.250.660">
    <property type="match status" value="1"/>
</dbReference>
<dbReference type="EMBL" id="JACBZD010000002">
    <property type="protein sequence ID" value="NYI08090.1"/>
    <property type="molecule type" value="Genomic_DNA"/>
</dbReference>
<dbReference type="Proteomes" id="UP000567795">
    <property type="component" value="Unassembled WGS sequence"/>
</dbReference>
<evidence type="ECO:0000256" key="1">
    <source>
        <dbReference type="SAM" id="MobiDB-lite"/>
    </source>
</evidence>
<proteinExistence type="predicted"/>